<gene>
    <name evidence="1" type="ORF">BU25DRAFT_426074</name>
</gene>
<comment type="caution">
    <text evidence="1">The sequence shown here is derived from an EMBL/GenBank/DDBJ whole genome shotgun (WGS) entry which is preliminary data.</text>
</comment>
<sequence>MPISHRKSFKYKQNKVVKQPRIGRTELTAVEHAFTIGALMSIRGDYDSQHKLAEAMGFSKGKLTMFAQRVEKEAEGLGVFLWDEILYENDQGRCQSLLLTQEQRDCIISIVTSTRTNCEKES</sequence>
<accession>A0ACB6RJA7</accession>
<keyword evidence="2" id="KW-1185">Reference proteome</keyword>
<organism evidence="1 2">
    <name type="scientific">Macroventuria anomochaeta</name>
    <dbReference type="NCBI Taxonomy" id="301207"/>
    <lineage>
        <taxon>Eukaryota</taxon>
        <taxon>Fungi</taxon>
        <taxon>Dikarya</taxon>
        <taxon>Ascomycota</taxon>
        <taxon>Pezizomycotina</taxon>
        <taxon>Dothideomycetes</taxon>
        <taxon>Pleosporomycetidae</taxon>
        <taxon>Pleosporales</taxon>
        <taxon>Pleosporineae</taxon>
        <taxon>Didymellaceae</taxon>
        <taxon>Macroventuria</taxon>
    </lineage>
</organism>
<dbReference type="Proteomes" id="UP000799754">
    <property type="component" value="Unassembled WGS sequence"/>
</dbReference>
<evidence type="ECO:0000313" key="1">
    <source>
        <dbReference type="EMBL" id="KAF2621961.1"/>
    </source>
</evidence>
<proteinExistence type="predicted"/>
<protein>
    <submittedName>
        <fullName evidence="1">Uncharacterized protein</fullName>
    </submittedName>
</protein>
<evidence type="ECO:0000313" key="2">
    <source>
        <dbReference type="Proteomes" id="UP000799754"/>
    </source>
</evidence>
<reference evidence="1" key="1">
    <citation type="journal article" date="2020" name="Stud. Mycol.">
        <title>101 Dothideomycetes genomes: a test case for predicting lifestyles and emergence of pathogens.</title>
        <authorList>
            <person name="Haridas S."/>
            <person name="Albert R."/>
            <person name="Binder M."/>
            <person name="Bloem J."/>
            <person name="Labutti K."/>
            <person name="Salamov A."/>
            <person name="Andreopoulos B."/>
            <person name="Baker S."/>
            <person name="Barry K."/>
            <person name="Bills G."/>
            <person name="Bluhm B."/>
            <person name="Cannon C."/>
            <person name="Castanera R."/>
            <person name="Culley D."/>
            <person name="Daum C."/>
            <person name="Ezra D."/>
            <person name="Gonzalez J."/>
            <person name="Henrissat B."/>
            <person name="Kuo A."/>
            <person name="Liang C."/>
            <person name="Lipzen A."/>
            <person name="Lutzoni F."/>
            <person name="Magnuson J."/>
            <person name="Mondo S."/>
            <person name="Nolan M."/>
            <person name="Ohm R."/>
            <person name="Pangilinan J."/>
            <person name="Park H.-J."/>
            <person name="Ramirez L."/>
            <person name="Alfaro M."/>
            <person name="Sun H."/>
            <person name="Tritt A."/>
            <person name="Yoshinaga Y."/>
            <person name="Zwiers L.-H."/>
            <person name="Turgeon B."/>
            <person name="Goodwin S."/>
            <person name="Spatafora J."/>
            <person name="Crous P."/>
            <person name="Grigoriev I."/>
        </authorList>
    </citation>
    <scope>NUCLEOTIDE SEQUENCE</scope>
    <source>
        <strain evidence="1">CBS 525.71</strain>
    </source>
</reference>
<name>A0ACB6RJA7_9PLEO</name>
<dbReference type="EMBL" id="MU006749">
    <property type="protein sequence ID" value="KAF2621961.1"/>
    <property type="molecule type" value="Genomic_DNA"/>
</dbReference>